<reference evidence="9 10" key="1">
    <citation type="submission" date="2016-01" db="EMBL/GenBank/DDBJ databases">
        <title>The new phylogeny of the genus Mycobacterium.</title>
        <authorList>
            <person name="Tarcisio F."/>
            <person name="Conor M."/>
            <person name="Antonella G."/>
            <person name="Elisabetta G."/>
            <person name="Giulia F.S."/>
            <person name="Sara T."/>
            <person name="Anna F."/>
            <person name="Clotilde B."/>
            <person name="Roberto B."/>
            <person name="Veronica D.S."/>
            <person name="Fabio R."/>
            <person name="Monica P."/>
            <person name="Olivier J."/>
            <person name="Enrico T."/>
            <person name="Nicola S."/>
        </authorList>
    </citation>
    <scope>NUCLEOTIDE SEQUENCE [LARGE SCALE GENOMIC DNA]</scope>
    <source>
        <strain evidence="9 10">DSM 45541</strain>
    </source>
</reference>
<evidence type="ECO:0000256" key="2">
    <source>
        <dbReference type="ARBA" id="ARBA00022723"/>
    </source>
</evidence>
<dbReference type="GO" id="GO:0042597">
    <property type="term" value="C:periplasmic space"/>
    <property type="evidence" value="ECO:0007669"/>
    <property type="project" value="InterPro"/>
</dbReference>
<comment type="subcellular location">
    <subcellularLocation>
        <location evidence="1">Cell envelope</location>
    </subcellularLocation>
</comment>
<name>A0A1X1WGW4_MYCIR</name>
<dbReference type="PANTHER" id="PTHR34820:SF4">
    <property type="entry name" value="INNER MEMBRANE PROTEIN YEBZ"/>
    <property type="match status" value="1"/>
</dbReference>
<evidence type="ECO:0000256" key="5">
    <source>
        <dbReference type="SAM" id="MobiDB-lite"/>
    </source>
</evidence>
<evidence type="ECO:0000256" key="7">
    <source>
        <dbReference type="SAM" id="SignalP"/>
    </source>
</evidence>
<keyword evidence="3 7" id="KW-0732">Signal</keyword>
<organism evidence="9 10">
    <name type="scientific">Mycolicibacterium iranicum</name>
    <name type="common">Mycobacterium iranicum</name>
    <dbReference type="NCBI Taxonomy" id="912594"/>
    <lineage>
        <taxon>Bacteria</taxon>
        <taxon>Bacillati</taxon>
        <taxon>Actinomycetota</taxon>
        <taxon>Actinomycetes</taxon>
        <taxon>Mycobacteriales</taxon>
        <taxon>Mycobacteriaceae</taxon>
        <taxon>Mycolicibacterium</taxon>
    </lineage>
</organism>
<accession>A0A1X1WGW4</accession>
<dbReference type="InterPro" id="IPR007348">
    <property type="entry name" value="CopC_dom"/>
</dbReference>
<evidence type="ECO:0000256" key="6">
    <source>
        <dbReference type="SAM" id="Phobius"/>
    </source>
</evidence>
<dbReference type="InterPro" id="IPR014756">
    <property type="entry name" value="Ig_E-set"/>
</dbReference>
<feature type="domain" description="CopC" evidence="8">
    <location>
        <begin position="34"/>
        <end position="127"/>
    </location>
</feature>
<evidence type="ECO:0000313" key="10">
    <source>
        <dbReference type="Proteomes" id="UP000193622"/>
    </source>
</evidence>
<keyword evidence="6" id="KW-0472">Membrane</keyword>
<dbReference type="AlphaFoldDB" id="A0A1X1WGW4"/>
<dbReference type="GO" id="GO:0005507">
    <property type="term" value="F:copper ion binding"/>
    <property type="evidence" value="ECO:0007669"/>
    <property type="project" value="InterPro"/>
</dbReference>
<evidence type="ECO:0000256" key="1">
    <source>
        <dbReference type="ARBA" id="ARBA00004196"/>
    </source>
</evidence>
<feature type="region of interest" description="Disordered" evidence="5">
    <location>
        <begin position="135"/>
        <end position="155"/>
    </location>
</feature>
<comment type="caution">
    <text evidence="9">The sequence shown here is derived from an EMBL/GenBank/DDBJ whole genome shotgun (WGS) entry which is preliminary data.</text>
</comment>
<gene>
    <name evidence="9" type="ORF">AWC12_19870</name>
</gene>
<sequence>MTAIQRALHAFFVAAVTLVLTCGALGAAGAAWAHAALIASDPADAATLQQQPARVSATFNEPMQPQFAAMTVVGPDGAQWGDGEPAVDGTDISVAVKPGSPAGEYTVNYRATSADGHVVTGSWTYEVLQAGPQPVTTAATPAPETTTAAAPADTTPSDGLPVWPFVAGVTVIVAGGAIWAVRRRT</sequence>
<proteinExistence type="predicted"/>
<dbReference type="Gene3D" id="2.60.40.1220">
    <property type="match status" value="1"/>
</dbReference>
<protein>
    <submittedName>
        <fullName evidence="9">Copper resistance protein CopC</fullName>
    </submittedName>
</protein>
<dbReference type="GO" id="GO:0046688">
    <property type="term" value="P:response to copper ion"/>
    <property type="evidence" value="ECO:0007669"/>
    <property type="project" value="InterPro"/>
</dbReference>
<dbReference type="InterPro" id="IPR032694">
    <property type="entry name" value="CopC/D"/>
</dbReference>
<dbReference type="Proteomes" id="UP000193622">
    <property type="component" value="Unassembled WGS sequence"/>
</dbReference>
<evidence type="ECO:0000313" key="9">
    <source>
        <dbReference type="EMBL" id="ORV85788.1"/>
    </source>
</evidence>
<evidence type="ECO:0000259" key="8">
    <source>
        <dbReference type="Pfam" id="PF04234"/>
    </source>
</evidence>
<evidence type="ECO:0000256" key="3">
    <source>
        <dbReference type="ARBA" id="ARBA00022729"/>
    </source>
</evidence>
<dbReference type="PANTHER" id="PTHR34820">
    <property type="entry name" value="INNER MEMBRANE PROTEIN YEBZ"/>
    <property type="match status" value="1"/>
</dbReference>
<dbReference type="RefSeq" id="WP_085176371.1">
    <property type="nucleotide sequence ID" value="NZ_LQPC01000039.1"/>
</dbReference>
<evidence type="ECO:0000256" key="4">
    <source>
        <dbReference type="ARBA" id="ARBA00023008"/>
    </source>
</evidence>
<keyword evidence="4" id="KW-0186">Copper</keyword>
<feature type="transmembrane region" description="Helical" evidence="6">
    <location>
        <begin position="162"/>
        <end position="181"/>
    </location>
</feature>
<dbReference type="InterPro" id="IPR014755">
    <property type="entry name" value="Cu-Rt/internalin_Ig-like"/>
</dbReference>
<dbReference type="Pfam" id="PF04234">
    <property type="entry name" value="CopC"/>
    <property type="match status" value="1"/>
</dbReference>
<keyword evidence="6" id="KW-1133">Transmembrane helix</keyword>
<dbReference type="GO" id="GO:0005886">
    <property type="term" value="C:plasma membrane"/>
    <property type="evidence" value="ECO:0007669"/>
    <property type="project" value="TreeGrafter"/>
</dbReference>
<dbReference type="GO" id="GO:0030313">
    <property type="term" value="C:cell envelope"/>
    <property type="evidence" value="ECO:0007669"/>
    <property type="project" value="UniProtKB-SubCell"/>
</dbReference>
<feature type="signal peptide" evidence="7">
    <location>
        <begin position="1"/>
        <end position="35"/>
    </location>
</feature>
<dbReference type="GO" id="GO:0006825">
    <property type="term" value="P:copper ion transport"/>
    <property type="evidence" value="ECO:0007669"/>
    <property type="project" value="InterPro"/>
</dbReference>
<keyword evidence="6" id="KW-0812">Transmembrane</keyword>
<dbReference type="EMBL" id="LQPC01000039">
    <property type="protein sequence ID" value="ORV85788.1"/>
    <property type="molecule type" value="Genomic_DNA"/>
</dbReference>
<keyword evidence="2" id="KW-0479">Metal-binding</keyword>
<dbReference type="SUPFAM" id="SSF81296">
    <property type="entry name" value="E set domains"/>
    <property type="match status" value="1"/>
</dbReference>
<feature type="chain" id="PRO_5038661555" evidence="7">
    <location>
        <begin position="36"/>
        <end position="185"/>
    </location>
</feature>